<feature type="signal peptide" evidence="1">
    <location>
        <begin position="1"/>
        <end position="26"/>
    </location>
</feature>
<organism evidence="2 3">
    <name type="scientific">Bacillus methanolicus (strain MGA3 / ATCC 53907)</name>
    <dbReference type="NCBI Taxonomy" id="796606"/>
    <lineage>
        <taxon>Bacteria</taxon>
        <taxon>Bacillati</taxon>
        <taxon>Bacillota</taxon>
        <taxon>Bacilli</taxon>
        <taxon>Bacillales</taxon>
        <taxon>Bacillaceae</taxon>
        <taxon>Bacillus</taxon>
    </lineage>
</organism>
<dbReference type="KEGG" id="bmet:BMMGA3_12055"/>
<name>I3EAP4_BACMM</name>
<reference evidence="2 3" key="1">
    <citation type="journal article" date="2015" name="BMC Genomics">
        <title>Transcriptome analysis of thermophilic methylotrophic Bacillus methanolicus MGA3 using RNA-sequencing provides detailed insights into its previously uncharted transcriptional landscape.</title>
        <authorList>
            <person name="Irla M."/>
            <person name="Neshat A."/>
            <person name="Brautaset T."/>
            <person name="Ruckert C."/>
            <person name="Kalinowski J."/>
            <person name="Wendisch V.F."/>
        </authorList>
    </citation>
    <scope>NUCLEOTIDE SEQUENCE [LARGE SCALE GENOMIC DNA]</scope>
    <source>
        <strain evidence="3">MGA3 / ATCC 53907</strain>
    </source>
</reference>
<dbReference type="EMBL" id="CP007739">
    <property type="protein sequence ID" value="AIE60804.1"/>
    <property type="molecule type" value="Genomic_DNA"/>
</dbReference>
<protein>
    <recommendedName>
        <fullName evidence="4">Secreted protein</fullName>
    </recommendedName>
</protein>
<evidence type="ECO:0000256" key="1">
    <source>
        <dbReference type="SAM" id="SignalP"/>
    </source>
</evidence>
<evidence type="ECO:0000313" key="2">
    <source>
        <dbReference type="EMBL" id="AIE60804.1"/>
    </source>
</evidence>
<dbReference type="Proteomes" id="UP000027602">
    <property type="component" value="Chromosome"/>
</dbReference>
<proteinExistence type="predicted"/>
<dbReference type="STRING" id="796606.BMMGA3_12055"/>
<dbReference type="HOGENOM" id="CLU_167376_0_0_9"/>
<gene>
    <name evidence="2" type="ORF">BMMGA3_12055</name>
</gene>
<keyword evidence="1" id="KW-0732">Signal</keyword>
<dbReference type="AlphaFoldDB" id="I3EAP4"/>
<keyword evidence="3" id="KW-1185">Reference proteome</keyword>
<sequence length="113" mass="12935">MKIFMLKTCLIASVMFLCVLFGMQQANQGILRMKGYNDREFHNAFTVDKRENGELEASILGNNITSHDLEKKREQLEEMKAYNFFSSVGKQISEWFTGVVDSLLKLTSDKASE</sequence>
<feature type="chain" id="PRO_5039703058" description="Secreted protein" evidence="1">
    <location>
        <begin position="27"/>
        <end position="113"/>
    </location>
</feature>
<evidence type="ECO:0000313" key="3">
    <source>
        <dbReference type="Proteomes" id="UP000027602"/>
    </source>
</evidence>
<dbReference type="Pfam" id="PF12438">
    <property type="entry name" value="DUF3679"/>
    <property type="match status" value="1"/>
</dbReference>
<accession>I3EAP4</accession>
<dbReference type="OrthoDB" id="2941402at2"/>
<dbReference type="RefSeq" id="WP_004435837.1">
    <property type="nucleotide sequence ID" value="NZ_ADWW01000002.1"/>
</dbReference>
<dbReference type="InterPro" id="IPR020534">
    <property type="entry name" value="Uncharacterised_YqxA"/>
</dbReference>
<evidence type="ECO:0008006" key="4">
    <source>
        <dbReference type="Google" id="ProtNLM"/>
    </source>
</evidence>
<dbReference type="eggNOG" id="ENOG50345EE">
    <property type="taxonomic scope" value="Bacteria"/>
</dbReference>